<reference evidence="3" key="1">
    <citation type="submission" date="2019-10" db="EMBL/GenBank/DDBJ databases">
        <authorList>
            <person name="Nor Muhammad N."/>
        </authorList>
    </citation>
    <scope>NUCLEOTIDE SEQUENCE</scope>
</reference>
<evidence type="ECO:0000313" key="3">
    <source>
        <dbReference type="EMBL" id="VWP01606.1"/>
    </source>
</evidence>
<dbReference type="GO" id="GO:0005737">
    <property type="term" value="C:cytoplasm"/>
    <property type="evidence" value="ECO:0007669"/>
    <property type="project" value="TreeGrafter"/>
</dbReference>
<organism evidence="3">
    <name type="scientific">Ganoderma boninense</name>
    <dbReference type="NCBI Taxonomy" id="34458"/>
    <lineage>
        <taxon>Eukaryota</taxon>
        <taxon>Fungi</taxon>
        <taxon>Dikarya</taxon>
        <taxon>Basidiomycota</taxon>
        <taxon>Agaricomycotina</taxon>
        <taxon>Agaricomycetes</taxon>
        <taxon>Polyporales</taxon>
        <taxon>Polyporaceae</taxon>
        <taxon>Ganoderma</taxon>
    </lineage>
</organism>
<dbReference type="InterPro" id="IPR036249">
    <property type="entry name" value="Thioredoxin-like_sf"/>
</dbReference>
<dbReference type="Gene3D" id="1.20.1050.10">
    <property type="match status" value="1"/>
</dbReference>
<dbReference type="PROSITE" id="PS50405">
    <property type="entry name" value="GST_CTER"/>
    <property type="match status" value="1"/>
</dbReference>
<dbReference type="SFLD" id="SFLDS00019">
    <property type="entry name" value="Glutathione_Transferase_(cytos"/>
    <property type="match status" value="1"/>
</dbReference>
<name>A0A5K1K6U5_9APHY</name>
<feature type="domain" description="GST C-terminal" evidence="2">
    <location>
        <begin position="114"/>
        <end position="251"/>
    </location>
</feature>
<evidence type="ECO:0000259" key="1">
    <source>
        <dbReference type="PROSITE" id="PS50404"/>
    </source>
</evidence>
<dbReference type="PROSITE" id="PS50404">
    <property type="entry name" value="GST_NTER"/>
    <property type="match status" value="1"/>
</dbReference>
<dbReference type="SUPFAM" id="SSF47616">
    <property type="entry name" value="GST C-terminal domain-like"/>
    <property type="match status" value="1"/>
</dbReference>
<dbReference type="CDD" id="cd00570">
    <property type="entry name" value="GST_N_family"/>
    <property type="match status" value="1"/>
</dbReference>
<gene>
    <name evidence="3" type="primary">G4MQZ9</name>
</gene>
<protein>
    <submittedName>
        <fullName evidence="3">Hormone-sensitive lipase</fullName>
    </submittedName>
</protein>
<dbReference type="Gene3D" id="3.40.30.10">
    <property type="entry name" value="Glutaredoxin"/>
    <property type="match status" value="1"/>
</dbReference>
<proteinExistence type="predicted"/>
<dbReference type="InterPro" id="IPR040079">
    <property type="entry name" value="Glutathione_S-Trfase"/>
</dbReference>
<dbReference type="Pfam" id="PF13410">
    <property type="entry name" value="GST_C_2"/>
    <property type="match status" value="1"/>
</dbReference>
<dbReference type="SUPFAM" id="SSF52833">
    <property type="entry name" value="Thioredoxin-like"/>
    <property type="match status" value="1"/>
</dbReference>
<dbReference type="PANTHER" id="PTHR43968">
    <property type="match status" value="1"/>
</dbReference>
<dbReference type="AlphaFoldDB" id="A0A5K1K6U5"/>
<dbReference type="InterPro" id="IPR004045">
    <property type="entry name" value="Glutathione_S-Trfase_N"/>
</dbReference>
<evidence type="ECO:0000259" key="2">
    <source>
        <dbReference type="PROSITE" id="PS50405"/>
    </source>
</evidence>
<dbReference type="InterPro" id="IPR010987">
    <property type="entry name" value="Glutathione-S-Trfase_C-like"/>
</dbReference>
<dbReference type="EMBL" id="LR729510">
    <property type="protein sequence ID" value="VWP01606.1"/>
    <property type="molecule type" value="Genomic_DNA"/>
</dbReference>
<dbReference type="PANTHER" id="PTHR43968:SF6">
    <property type="entry name" value="GLUTATHIONE S-TRANSFERASE OMEGA"/>
    <property type="match status" value="1"/>
</dbReference>
<feature type="domain" description="GST N-terminal" evidence="1">
    <location>
        <begin position="27"/>
        <end position="105"/>
    </location>
</feature>
<dbReference type="InterPro" id="IPR050983">
    <property type="entry name" value="GST_Omega/HSP26"/>
</dbReference>
<accession>A0A5K1K6U5</accession>
<sequence>MAIPDEDFHPVATGQAAKTVEAHQAPQDLVFYAGWFCPFVQRVWIALEERGIPYQYQEVNPYKREAHFLAINPKGLVPAIEYNGRGLYESLVLCEFLEDAFAGAAHEPHLLPADPIERGHARIWADYAAKVVVPAHSRLIQAQGAERQRAAREEYYAALRTFAAQIRGPWFLGEQFSLVDVALAPWMVRDWVVAEHRGFSRAAVGSGWKEYVDRLERRESIVKTSSERQHLEVIYGRYLRDEAQSEQAKAIRAGKTF</sequence>
<dbReference type="SFLD" id="SFLDG00358">
    <property type="entry name" value="Main_(cytGST)"/>
    <property type="match status" value="1"/>
</dbReference>
<dbReference type="Pfam" id="PF13409">
    <property type="entry name" value="GST_N_2"/>
    <property type="match status" value="1"/>
</dbReference>
<dbReference type="InterPro" id="IPR036282">
    <property type="entry name" value="Glutathione-S-Trfase_C_sf"/>
</dbReference>